<organism evidence="3 4">
    <name type="scientific">Lacticaseibacillus paracasei subsp. paracasei Lpp71</name>
    <dbReference type="NCBI Taxonomy" id="1256207"/>
    <lineage>
        <taxon>Bacteria</taxon>
        <taxon>Bacillati</taxon>
        <taxon>Bacillota</taxon>
        <taxon>Bacilli</taxon>
        <taxon>Lactobacillales</taxon>
        <taxon>Lactobacillaceae</taxon>
        <taxon>Lacticaseibacillus</taxon>
    </lineage>
</organism>
<reference evidence="3 4" key="1">
    <citation type="journal article" date="2013" name="PLoS ONE">
        <title>Lactobacillus paracasei comparative genomics: towards species pan-genome definition and exploitation of diversity.</title>
        <authorList>
            <person name="Smokvina T."/>
            <person name="Wels M."/>
            <person name="Polka J."/>
            <person name="Chervaux C."/>
            <person name="Brisse S."/>
            <person name="Boekhorst J."/>
            <person name="van Hylckama Vlieg J.E."/>
            <person name="Siezen R.J."/>
        </authorList>
    </citation>
    <scope>NUCLEOTIDE SEQUENCE [LARGE SCALE GENOMIC DNA]</scope>
    <source>
        <strain evidence="3 4">Lpp71</strain>
    </source>
</reference>
<dbReference type="Proteomes" id="UP000014252">
    <property type="component" value="Unassembled WGS sequence"/>
</dbReference>
<comment type="caution">
    <text evidence="3">The sequence shown here is derived from an EMBL/GenBank/DDBJ whole genome shotgun (WGS) entry which is preliminary data.</text>
</comment>
<keyword evidence="2" id="KW-1133">Transmembrane helix</keyword>
<gene>
    <name evidence="3" type="ORF">Lpp71_16059</name>
</gene>
<evidence type="ECO:0000313" key="4">
    <source>
        <dbReference type="Proteomes" id="UP000014252"/>
    </source>
</evidence>
<evidence type="ECO:0000256" key="1">
    <source>
        <dbReference type="SAM" id="Coils"/>
    </source>
</evidence>
<sequence>MPSAKSASDQKVDDLEKYVDKLSDNIDSSRKEILQAIKNKSASIEIKVNDLPTKDWVENTFTKKIIKILCWVIGAGISIASIVVTIVLHFW</sequence>
<keyword evidence="1" id="KW-0175">Coiled coil</keyword>
<name>A0A8E0MD72_LACPA</name>
<proteinExistence type="predicted"/>
<accession>A0A8E0MD72</accession>
<dbReference type="AlphaFoldDB" id="A0A8E0MD72"/>
<protein>
    <submittedName>
        <fullName evidence="3">Uncharacterized protein</fullName>
    </submittedName>
</protein>
<dbReference type="EMBL" id="ANKD01000805">
    <property type="protein sequence ID" value="EPC69433.1"/>
    <property type="molecule type" value="Genomic_DNA"/>
</dbReference>
<feature type="coiled-coil region" evidence="1">
    <location>
        <begin position="12"/>
        <end position="39"/>
    </location>
</feature>
<keyword evidence="2" id="KW-0472">Membrane</keyword>
<evidence type="ECO:0000313" key="3">
    <source>
        <dbReference type="EMBL" id="EPC69433.1"/>
    </source>
</evidence>
<feature type="transmembrane region" description="Helical" evidence="2">
    <location>
        <begin position="68"/>
        <end position="90"/>
    </location>
</feature>
<keyword evidence="2" id="KW-0812">Transmembrane</keyword>
<evidence type="ECO:0000256" key="2">
    <source>
        <dbReference type="SAM" id="Phobius"/>
    </source>
</evidence>